<keyword evidence="2" id="KW-0560">Oxidoreductase</keyword>
<dbReference type="PROSITE" id="PS00061">
    <property type="entry name" value="ADH_SHORT"/>
    <property type="match status" value="1"/>
</dbReference>
<evidence type="ECO:0000256" key="1">
    <source>
        <dbReference type="ARBA" id="ARBA00006484"/>
    </source>
</evidence>
<dbReference type="EMBL" id="JARQAJ010000013">
    <property type="protein sequence ID" value="MDT2760703.1"/>
    <property type="molecule type" value="Genomic_DNA"/>
</dbReference>
<dbReference type="InterPro" id="IPR020904">
    <property type="entry name" value="Sc_DH/Rdtase_CS"/>
</dbReference>
<evidence type="ECO:0000256" key="2">
    <source>
        <dbReference type="ARBA" id="ARBA00023002"/>
    </source>
</evidence>
<dbReference type="RefSeq" id="WP_311830550.1">
    <property type="nucleotide sequence ID" value="NZ_JARQAJ010000013.1"/>
</dbReference>
<comment type="caution">
    <text evidence="4">The sequence shown here is derived from an EMBL/GenBank/DDBJ whole genome shotgun (WGS) entry which is preliminary data.</text>
</comment>
<evidence type="ECO:0000313" key="4">
    <source>
        <dbReference type="EMBL" id="MDT2760703.1"/>
    </source>
</evidence>
<evidence type="ECO:0000256" key="3">
    <source>
        <dbReference type="RuleBase" id="RU000363"/>
    </source>
</evidence>
<keyword evidence="5" id="KW-1185">Reference proteome</keyword>
<dbReference type="InterPro" id="IPR002347">
    <property type="entry name" value="SDR_fam"/>
</dbReference>
<organism evidence="4 5">
    <name type="scientific">Enterococcus xiangfangensis</name>
    <dbReference type="NCBI Taxonomy" id="1296537"/>
    <lineage>
        <taxon>Bacteria</taxon>
        <taxon>Bacillati</taxon>
        <taxon>Bacillota</taxon>
        <taxon>Bacilli</taxon>
        <taxon>Lactobacillales</taxon>
        <taxon>Enterococcaceae</taxon>
        <taxon>Enterococcus</taxon>
    </lineage>
</organism>
<dbReference type="PRINTS" id="PR00080">
    <property type="entry name" value="SDRFAMILY"/>
</dbReference>
<proteinExistence type="inferred from homology"/>
<comment type="similarity">
    <text evidence="1 3">Belongs to the short-chain dehydrogenases/reductases (SDR) family.</text>
</comment>
<dbReference type="SUPFAM" id="SSF51735">
    <property type="entry name" value="NAD(P)-binding Rossmann-fold domains"/>
    <property type="match status" value="1"/>
</dbReference>
<dbReference type="InterPro" id="IPR036291">
    <property type="entry name" value="NAD(P)-bd_dom_sf"/>
</dbReference>
<reference evidence="4" key="1">
    <citation type="submission" date="2023-03" db="EMBL/GenBank/DDBJ databases">
        <authorList>
            <person name="Shen W."/>
            <person name="Cai J."/>
        </authorList>
    </citation>
    <scope>NUCLEOTIDE SEQUENCE</scope>
    <source>
        <strain evidence="4">P66-3</strain>
    </source>
</reference>
<evidence type="ECO:0000313" key="5">
    <source>
        <dbReference type="Proteomes" id="UP001181046"/>
    </source>
</evidence>
<dbReference type="PRINTS" id="PR00081">
    <property type="entry name" value="GDHRDH"/>
</dbReference>
<protein>
    <submittedName>
        <fullName evidence="4">SDR family NAD(P)-dependent oxidoreductase</fullName>
    </submittedName>
</protein>
<dbReference type="Proteomes" id="UP001181046">
    <property type="component" value="Unassembled WGS sequence"/>
</dbReference>
<sequence>MELVNKHVVITGGTTGIGFNLAKKLLEAGNEVLVVDYSEKNIKEALESAPALKAIQADLSNAEERVKLVGKLEEEFPEYDVFINNAGIQRWINLKNADKDWSFYHQELAINFEAPMHLSILVMNHLLAKKEAAIINVSSGLVITPGAWVPFYTSGKTGLHGFTETLRLQLQDTAVKIFEIFPPAVNTELGGSSEHSYGVAVNEFIPAVVAQIEDDQFHITYGTSEEQFNATKEFNQQATQNTWDMFKENPTFLNA</sequence>
<dbReference type="Pfam" id="PF00106">
    <property type="entry name" value="adh_short"/>
    <property type="match status" value="1"/>
</dbReference>
<dbReference type="PANTHER" id="PTHR44169:SF6">
    <property type="entry name" value="NADPH-DEPENDENT 1-ACYLDIHYDROXYACETONE PHOSPHATE REDUCTASE"/>
    <property type="match status" value="1"/>
</dbReference>
<accession>A0ABU3FDE6</accession>
<gene>
    <name evidence="4" type="ORF">P7H27_13170</name>
</gene>
<name>A0ABU3FDE6_9ENTE</name>
<dbReference type="PANTHER" id="PTHR44169">
    <property type="entry name" value="NADPH-DEPENDENT 1-ACYLDIHYDROXYACETONE PHOSPHATE REDUCTASE"/>
    <property type="match status" value="1"/>
</dbReference>
<dbReference type="Gene3D" id="3.40.50.720">
    <property type="entry name" value="NAD(P)-binding Rossmann-like Domain"/>
    <property type="match status" value="1"/>
</dbReference>